<dbReference type="EMBL" id="CAJOBC010084681">
    <property type="protein sequence ID" value="CAF4320654.1"/>
    <property type="molecule type" value="Genomic_DNA"/>
</dbReference>
<dbReference type="Proteomes" id="UP000663829">
    <property type="component" value="Unassembled WGS sequence"/>
</dbReference>
<name>A0A815P995_9BILA</name>
<evidence type="ECO:0000313" key="4">
    <source>
        <dbReference type="EMBL" id="CAF3705269.1"/>
    </source>
</evidence>
<dbReference type="OrthoDB" id="7555380at2759"/>
<feature type="compositionally biased region" description="Basic and acidic residues" evidence="1">
    <location>
        <begin position="220"/>
        <end position="235"/>
    </location>
</feature>
<dbReference type="AlphaFoldDB" id="A0A815P995"/>
<dbReference type="EMBL" id="CAJNOK010004175">
    <property type="protein sequence ID" value="CAF0928412.1"/>
    <property type="molecule type" value="Genomic_DNA"/>
</dbReference>
<evidence type="ECO:0000313" key="5">
    <source>
        <dbReference type="EMBL" id="CAF4320654.1"/>
    </source>
</evidence>
<dbReference type="Proteomes" id="UP000677228">
    <property type="component" value="Unassembled WGS sequence"/>
</dbReference>
<proteinExistence type="predicted"/>
<comment type="caution">
    <text evidence="3">The sequence shown here is derived from an EMBL/GenBank/DDBJ whole genome shotgun (WGS) entry which is preliminary data.</text>
</comment>
<protein>
    <recommendedName>
        <fullName evidence="7">HAT C-terminal dimerisation domain-containing protein</fullName>
    </recommendedName>
</protein>
<evidence type="ECO:0000313" key="6">
    <source>
        <dbReference type="Proteomes" id="UP000663829"/>
    </source>
</evidence>
<evidence type="ECO:0008006" key="7">
    <source>
        <dbReference type="Google" id="ProtNLM"/>
    </source>
</evidence>
<gene>
    <name evidence="3" type="ORF">GPM918_LOCUS34547</name>
    <name evidence="2" type="ORF">OVA965_LOCUS11014</name>
    <name evidence="5" type="ORF">SRO942_LOCUS35248</name>
    <name evidence="4" type="ORF">TMI583_LOCUS11010</name>
</gene>
<dbReference type="EMBL" id="CAJOBA010004177">
    <property type="protein sequence ID" value="CAF3705269.1"/>
    <property type="molecule type" value="Genomic_DNA"/>
</dbReference>
<dbReference type="EMBL" id="CAJNOQ010019236">
    <property type="protein sequence ID" value="CAF1446025.1"/>
    <property type="molecule type" value="Genomic_DNA"/>
</dbReference>
<reference evidence="3" key="1">
    <citation type="submission" date="2021-02" db="EMBL/GenBank/DDBJ databases">
        <authorList>
            <person name="Nowell W R."/>
        </authorList>
    </citation>
    <scope>NUCLEOTIDE SEQUENCE</scope>
</reference>
<accession>A0A815P995</accession>
<dbReference type="Proteomes" id="UP000681722">
    <property type="component" value="Unassembled WGS sequence"/>
</dbReference>
<organism evidence="3 6">
    <name type="scientific">Didymodactylos carnosus</name>
    <dbReference type="NCBI Taxonomy" id="1234261"/>
    <lineage>
        <taxon>Eukaryota</taxon>
        <taxon>Metazoa</taxon>
        <taxon>Spiralia</taxon>
        <taxon>Gnathifera</taxon>
        <taxon>Rotifera</taxon>
        <taxon>Eurotatoria</taxon>
        <taxon>Bdelloidea</taxon>
        <taxon>Philodinida</taxon>
        <taxon>Philodinidae</taxon>
        <taxon>Didymodactylos</taxon>
    </lineage>
</organism>
<evidence type="ECO:0000256" key="1">
    <source>
        <dbReference type="SAM" id="MobiDB-lite"/>
    </source>
</evidence>
<keyword evidence="6" id="KW-1185">Reference proteome</keyword>
<evidence type="ECO:0000313" key="3">
    <source>
        <dbReference type="EMBL" id="CAF1446025.1"/>
    </source>
</evidence>
<dbReference type="Proteomes" id="UP000682733">
    <property type="component" value="Unassembled WGS sequence"/>
</dbReference>
<sequence>MENDNKTHLVQVNLPKKQVKVTPGSSGDVATGATVGAMVGVAVAGPPGAAAGAAVGAVTGYIFGTGNGVKRDLIGIVEQATETAIGIKNTLKDVLTKNDVDLKKIVSLGADNISVNYGCNHSVYVLLKEEIPNLRKAKRVQAIDDYFNFAQQEKKVDGVDLDLLFTDYNEILSPFKIIKRSDRSLSDLIKHFINRSIKTRETDDLLVIHKGEDKEEENTNNEKHEKNAASEELERKEIENEHIRPDLLWAYLFSQTSSPRPQMKKLISLIFSIPASNAFAETIFSHMNYC</sequence>
<evidence type="ECO:0000313" key="2">
    <source>
        <dbReference type="EMBL" id="CAF0928412.1"/>
    </source>
</evidence>
<feature type="region of interest" description="Disordered" evidence="1">
    <location>
        <begin position="210"/>
        <end position="235"/>
    </location>
</feature>